<feature type="region of interest" description="Disordered" evidence="1">
    <location>
        <begin position="254"/>
        <end position="276"/>
    </location>
</feature>
<keyword evidence="2" id="KW-0472">Membrane</keyword>
<evidence type="ECO:0000313" key="3">
    <source>
        <dbReference type="EMBL" id="TFL06124.1"/>
    </source>
</evidence>
<feature type="region of interest" description="Disordered" evidence="1">
    <location>
        <begin position="357"/>
        <end position="379"/>
    </location>
</feature>
<keyword evidence="2" id="KW-1133">Transmembrane helix</keyword>
<feature type="region of interest" description="Disordered" evidence="1">
    <location>
        <begin position="419"/>
        <end position="554"/>
    </location>
</feature>
<keyword evidence="2" id="KW-0812">Transmembrane</keyword>
<dbReference type="Gene3D" id="2.60.120.260">
    <property type="entry name" value="Galactose-binding domain-like"/>
    <property type="match status" value="1"/>
</dbReference>
<evidence type="ECO:0000313" key="4">
    <source>
        <dbReference type="Proteomes" id="UP000305067"/>
    </source>
</evidence>
<dbReference type="OrthoDB" id="2576334at2759"/>
<dbReference type="AlphaFoldDB" id="A0A5C3R557"/>
<dbReference type="Proteomes" id="UP000305067">
    <property type="component" value="Unassembled WGS sequence"/>
</dbReference>
<feature type="compositionally biased region" description="Basic and acidic residues" evidence="1">
    <location>
        <begin position="521"/>
        <end position="534"/>
    </location>
</feature>
<accession>A0A5C3R557</accession>
<feature type="compositionally biased region" description="Low complexity" evidence="1">
    <location>
        <begin position="442"/>
        <end position="464"/>
    </location>
</feature>
<dbReference type="EMBL" id="ML178815">
    <property type="protein sequence ID" value="TFL06124.1"/>
    <property type="molecule type" value="Genomic_DNA"/>
</dbReference>
<sequence length="554" mass="59957">MSLWNLTIPHSSPSFNFTPSNDWSFEERGASRRSAHRSASLTFQFTGTGIALHGSSTGAYDIELDRTSLARTTPPSNSDVLFEKSGLQPGSHDISLRLGPSTTLDFREAAVFFSSIAAASRDRHPQRVRYDNNNSSALAYSTGWSIASAKGVPNDTATIPYRTTSSREASMSFAFRDAVAVEVSGMLDAESGRYSVNLDGNDFVYLPAVSAVSPDATLFFQTGLDPSKEYELTLTNKDENNGVLSLNSVTLLELPSPPTDPRESPSPEPDGDVNPHMPTGNLVAIILGSILGVLIFTAVVFGLWKRRRTANRPWAAVFFRGSSLSQTLSDDHDALARQRAHSSFYYQTDRRHSFPQSGIGTEVNGGISDPFATPAPSANHSTADLLLAPSSASVRTEVVVTNDRTGATVMLWSPSDRFLASASTPSPNGHEPESFRSMMRRPMSGSPTMSTPPLSDSSPSSIRPLLPPPSPYSSSIFPPESSRRRSIVKKPLLRQLPPLPAPRAPLPSASADSECPLSELDAGRVDESYFDRSHAGPPILRMRRSSSPPPKYER</sequence>
<proteinExistence type="predicted"/>
<feature type="transmembrane region" description="Helical" evidence="2">
    <location>
        <begin position="282"/>
        <end position="304"/>
    </location>
</feature>
<evidence type="ECO:0000256" key="1">
    <source>
        <dbReference type="SAM" id="MobiDB-lite"/>
    </source>
</evidence>
<keyword evidence="4" id="KW-1185">Reference proteome</keyword>
<dbReference type="STRING" id="1884261.A0A5C3R557"/>
<gene>
    <name evidence="3" type="ORF">BDV98DRAFT_579217</name>
</gene>
<protein>
    <submittedName>
        <fullName evidence="3">Uncharacterized protein</fullName>
    </submittedName>
</protein>
<organism evidence="3 4">
    <name type="scientific">Pterulicium gracile</name>
    <dbReference type="NCBI Taxonomy" id="1884261"/>
    <lineage>
        <taxon>Eukaryota</taxon>
        <taxon>Fungi</taxon>
        <taxon>Dikarya</taxon>
        <taxon>Basidiomycota</taxon>
        <taxon>Agaricomycotina</taxon>
        <taxon>Agaricomycetes</taxon>
        <taxon>Agaricomycetidae</taxon>
        <taxon>Agaricales</taxon>
        <taxon>Pleurotineae</taxon>
        <taxon>Pterulaceae</taxon>
        <taxon>Pterulicium</taxon>
    </lineage>
</organism>
<evidence type="ECO:0000256" key="2">
    <source>
        <dbReference type="SAM" id="Phobius"/>
    </source>
</evidence>
<reference evidence="3 4" key="1">
    <citation type="journal article" date="2019" name="Nat. Ecol. Evol.">
        <title>Megaphylogeny resolves global patterns of mushroom evolution.</title>
        <authorList>
            <person name="Varga T."/>
            <person name="Krizsan K."/>
            <person name="Foldi C."/>
            <person name="Dima B."/>
            <person name="Sanchez-Garcia M."/>
            <person name="Sanchez-Ramirez S."/>
            <person name="Szollosi G.J."/>
            <person name="Szarkandi J.G."/>
            <person name="Papp V."/>
            <person name="Albert L."/>
            <person name="Andreopoulos W."/>
            <person name="Angelini C."/>
            <person name="Antonin V."/>
            <person name="Barry K.W."/>
            <person name="Bougher N.L."/>
            <person name="Buchanan P."/>
            <person name="Buyck B."/>
            <person name="Bense V."/>
            <person name="Catcheside P."/>
            <person name="Chovatia M."/>
            <person name="Cooper J."/>
            <person name="Damon W."/>
            <person name="Desjardin D."/>
            <person name="Finy P."/>
            <person name="Geml J."/>
            <person name="Haridas S."/>
            <person name="Hughes K."/>
            <person name="Justo A."/>
            <person name="Karasinski D."/>
            <person name="Kautmanova I."/>
            <person name="Kiss B."/>
            <person name="Kocsube S."/>
            <person name="Kotiranta H."/>
            <person name="LaButti K.M."/>
            <person name="Lechner B.E."/>
            <person name="Liimatainen K."/>
            <person name="Lipzen A."/>
            <person name="Lukacs Z."/>
            <person name="Mihaltcheva S."/>
            <person name="Morgado L.N."/>
            <person name="Niskanen T."/>
            <person name="Noordeloos M.E."/>
            <person name="Ohm R.A."/>
            <person name="Ortiz-Santana B."/>
            <person name="Ovrebo C."/>
            <person name="Racz N."/>
            <person name="Riley R."/>
            <person name="Savchenko A."/>
            <person name="Shiryaev A."/>
            <person name="Soop K."/>
            <person name="Spirin V."/>
            <person name="Szebenyi C."/>
            <person name="Tomsovsky M."/>
            <person name="Tulloss R.E."/>
            <person name="Uehling J."/>
            <person name="Grigoriev I.V."/>
            <person name="Vagvolgyi C."/>
            <person name="Papp T."/>
            <person name="Martin F.M."/>
            <person name="Miettinen O."/>
            <person name="Hibbett D.S."/>
            <person name="Nagy L.G."/>
        </authorList>
    </citation>
    <scope>NUCLEOTIDE SEQUENCE [LARGE SCALE GENOMIC DNA]</scope>
    <source>
        <strain evidence="3 4">CBS 309.79</strain>
    </source>
</reference>
<name>A0A5C3R557_9AGAR</name>